<dbReference type="EMBL" id="OX597823">
    <property type="protein sequence ID" value="CAI9729482.1"/>
    <property type="molecule type" value="Genomic_DNA"/>
</dbReference>
<dbReference type="Proteomes" id="UP001162480">
    <property type="component" value="Chromosome 10"/>
</dbReference>
<dbReference type="Pfam" id="PF23055">
    <property type="entry name" value="DUF7041"/>
    <property type="match status" value="1"/>
</dbReference>
<organism evidence="2 3">
    <name type="scientific">Octopus vulgaris</name>
    <name type="common">Common octopus</name>
    <dbReference type="NCBI Taxonomy" id="6645"/>
    <lineage>
        <taxon>Eukaryota</taxon>
        <taxon>Metazoa</taxon>
        <taxon>Spiralia</taxon>
        <taxon>Lophotrochozoa</taxon>
        <taxon>Mollusca</taxon>
        <taxon>Cephalopoda</taxon>
        <taxon>Coleoidea</taxon>
        <taxon>Octopodiformes</taxon>
        <taxon>Octopoda</taxon>
        <taxon>Incirrata</taxon>
        <taxon>Octopodidae</taxon>
        <taxon>Octopus</taxon>
    </lineage>
</organism>
<proteinExistence type="predicted"/>
<protein>
    <recommendedName>
        <fullName evidence="1">DUF7041 domain-containing protein</fullName>
    </recommendedName>
</protein>
<dbReference type="PANTHER" id="PTHR33327">
    <property type="entry name" value="ENDONUCLEASE"/>
    <property type="match status" value="1"/>
</dbReference>
<dbReference type="InterPro" id="IPR055469">
    <property type="entry name" value="DUF7041"/>
</dbReference>
<accession>A0AA36BA01</accession>
<evidence type="ECO:0000259" key="1">
    <source>
        <dbReference type="Pfam" id="PF23055"/>
    </source>
</evidence>
<sequence>MSLPNLPAYFGDVKLWFAQLDAYFSTRAVPHQQQLNILYSEMPAPLARSVKYLITDPHPDATYSSVKSEVLRQNTQSMESKFRTLMQDEHLGDRTPSEFLCRLCKLSDTSCEDNPLLRKLFFFRLPPNVQSIHATMVDSNLLDHGGQDHRVHCAAHTSPYLFRPRSSFLYYHKVFSLVT</sequence>
<keyword evidence="3" id="KW-1185">Reference proteome</keyword>
<reference evidence="2" key="1">
    <citation type="submission" date="2023-08" db="EMBL/GenBank/DDBJ databases">
        <authorList>
            <person name="Alioto T."/>
            <person name="Alioto T."/>
            <person name="Gomez Garrido J."/>
        </authorList>
    </citation>
    <scope>NUCLEOTIDE SEQUENCE</scope>
</reference>
<feature type="domain" description="DUF7041" evidence="1">
    <location>
        <begin position="12"/>
        <end position="86"/>
    </location>
</feature>
<evidence type="ECO:0000313" key="3">
    <source>
        <dbReference type="Proteomes" id="UP001162480"/>
    </source>
</evidence>
<dbReference type="AlphaFoldDB" id="A0AA36BA01"/>
<gene>
    <name evidence="2" type="ORF">OCTVUL_1B005497</name>
</gene>
<dbReference type="PANTHER" id="PTHR33327:SF3">
    <property type="entry name" value="RNA-DIRECTED DNA POLYMERASE"/>
    <property type="match status" value="1"/>
</dbReference>
<evidence type="ECO:0000313" key="2">
    <source>
        <dbReference type="EMBL" id="CAI9729482.1"/>
    </source>
</evidence>
<name>A0AA36BA01_OCTVU</name>